<dbReference type="RefSeq" id="WP_141307587.1">
    <property type="nucleotide sequence ID" value="NZ_BJND01000007.1"/>
</dbReference>
<feature type="region of interest" description="Disordered" evidence="1">
    <location>
        <begin position="1"/>
        <end position="26"/>
    </location>
</feature>
<dbReference type="Pfam" id="PF19870">
    <property type="entry name" value="DUF6343"/>
    <property type="match status" value="1"/>
</dbReference>
<keyword evidence="2" id="KW-0812">Transmembrane</keyword>
<accession>A0A4Y3VBC5</accession>
<dbReference type="Proteomes" id="UP000317881">
    <property type="component" value="Unassembled WGS sequence"/>
</dbReference>
<evidence type="ECO:0000256" key="2">
    <source>
        <dbReference type="SAM" id="Phobius"/>
    </source>
</evidence>
<evidence type="ECO:0000256" key="1">
    <source>
        <dbReference type="SAM" id="MobiDB-lite"/>
    </source>
</evidence>
<dbReference type="InterPro" id="IPR045924">
    <property type="entry name" value="DUF6343"/>
</dbReference>
<feature type="transmembrane region" description="Helical" evidence="2">
    <location>
        <begin position="71"/>
        <end position="92"/>
    </location>
</feature>
<keyword evidence="4" id="KW-1185">Reference proteome</keyword>
<feature type="transmembrane region" description="Helical" evidence="2">
    <location>
        <begin position="37"/>
        <end position="59"/>
    </location>
</feature>
<name>A0A4Y3VBC5_9ACTN</name>
<dbReference type="EMBL" id="BJND01000007">
    <property type="protein sequence ID" value="GEC03398.1"/>
    <property type="molecule type" value="Genomic_DNA"/>
</dbReference>
<protein>
    <submittedName>
        <fullName evidence="3">Uncharacterized protein</fullName>
    </submittedName>
</protein>
<sequence>MGRGQPVSRARSGMIGRRFPRTGTEPSTARSALRLRMLLTAVFLPVFVAATVLFAVWAANSAPGDAPGPAPLTGLAVACGALALVAAVDGWVVRRRMRRERGGRRA</sequence>
<organism evidence="3 4">
    <name type="scientific">Streptomyces spinoverrucosus</name>
    <dbReference type="NCBI Taxonomy" id="284043"/>
    <lineage>
        <taxon>Bacteria</taxon>
        <taxon>Bacillati</taxon>
        <taxon>Actinomycetota</taxon>
        <taxon>Actinomycetes</taxon>
        <taxon>Kitasatosporales</taxon>
        <taxon>Streptomycetaceae</taxon>
        <taxon>Streptomyces</taxon>
    </lineage>
</organism>
<evidence type="ECO:0000313" key="3">
    <source>
        <dbReference type="EMBL" id="GEC03398.1"/>
    </source>
</evidence>
<dbReference type="OrthoDB" id="4332346at2"/>
<proteinExistence type="predicted"/>
<gene>
    <name evidence="3" type="ORF">SSP24_10530</name>
</gene>
<dbReference type="AlphaFoldDB" id="A0A4Y3VBC5"/>
<keyword evidence="2" id="KW-1133">Transmembrane helix</keyword>
<reference evidence="3 4" key="1">
    <citation type="submission" date="2019-06" db="EMBL/GenBank/DDBJ databases">
        <title>Whole genome shotgun sequence of Streptomyces spinoverrucosus NBRC 14228.</title>
        <authorList>
            <person name="Hosoyama A."/>
            <person name="Uohara A."/>
            <person name="Ohji S."/>
            <person name="Ichikawa N."/>
        </authorList>
    </citation>
    <scope>NUCLEOTIDE SEQUENCE [LARGE SCALE GENOMIC DNA]</scope>
    <source>
        <strain evidence="3 4">NBRC 14228</strain>
    </source>
</reference>
<evidence type="ECO:0000313" key="4">
    <source>
        <dbReference type="Proteomes" id="UP000317881"/>
    </source>
</evidence>
<comment type="caution">
    <text evidence="3">The sequence shown here is derived from an EMBL/GenBank/DDBJ whole genome shotgun (WGS) entry which is preliminary data.</text>
</comment>
<keyword evidence="2" id="KW-0472">Membrane</keyword>